<sequence length="238" mass="27216">MKLFSVVTLICFTKTLYSSPVESNISDKHVNVLLLGYRGSGKTTIVNVLHDLFNLMQYDKMTIRTRNPLLGTVKRYDGYAEGIKLHVVDTPGFDVRSIKNEEITSFIAYKVPRLLKDGPDVIFFLFSVTDFTIGIMPSNIATVFNFVSSLTTNERLKKFFIVLTRADSVRMTDEEEQLLIEQFKRRFLIYVPEAEDFLNSVKYMIYRDSTGIGEFGRMGSAALRRAFAAQAYSEFMNL</sequence>
<dbReference type="SUPFAM" id="SSF52540">
    <property type="entry name" value="P-loop containing nucleoside triphosphate hydrolases"/>
    <property type="match status" value="1"/>
</dbReference>
<evidence type="ECO:0000313" key="5">
    <source>
        <dbReference type="Proteomes" id="UP000281549"/>
    </source>
</evidence>
<keyword evidence="2" id="KW-0732">Signal</keyword>
<evidence type="ECO:0000313" key="4">
    <source>
        <dbReference type="EMBL" id="RKP17712.1"/>
    </source>
</evidence>
<dbReference type="GO" id="GO:0005525">
    <property type="term" value="F:GTP binding"/>
    <property type="evidence" value="ECO:0007669"/>
    <property type="project" value="InterPro"/>
</dbReference>
<dbReference type="Proteomes" id="UP000281549">
    <property type="component" value="Unassembled WGS sequence"/>
</dbReference>
<feature type="signal peptide" evidence="2">
    <location>
        <begin position="1"/>
        <end position="18"/>
    </location>
</feature>
<dbReference type="Pfam" id="PF04548">
    <property type="entry name" value="AIG1"/>
    <property type="match status" value="1"/>
</dbReference>
<keyword evidence="1" id="KW-0547">Nucleotide-binding</keyword>
<proteinExistence type="predicted"/>
<feature type="domain" description="AIG1-type G" evidence="3">
    <location>
        <begin position="31"/>
        <end position="173"/>
    </location>
</feature>
<dbReference type="Gene3D" id="3.40.50.300">
    <property type="entry name" value="P-loop containing nucleotide triphosphate hydrolases"/>
    <property type="match status" value="1"/>
</dbReference>
<protein>
    <recommendedName>
        <fullName evidence="3">AIG1-type G domain-containing protein</fullName>
    </recommendedName>
</protein>
<dbReference type="InterPro" id="IPR027417">
    <property type="entry name" value="P-loop_NTPase"/>
</dbReference>
<organism evidence="4 5">
    <name type="scientific">Rozella allomycis (strain CSF55)</name>
    <dbReference type="NCBI Taxonomy" id="988480"/>
    <lineage>
        <taxon>Eukaryota</taxon>
        <taxon>Fungi</taxon>
        <taxon>Fungi incertae sedis</taxon>
        <taxon>Cryptomycota</taxon>
        <taxon>Cryptomycota incertae sedis</taxon>
        <taxon>Rozella</taxon>
    </lineage>
</organism>
<feature type="chain" id="PRO_5020905939" description="AIG1-type G domain-containing protein" evidence="2">
    <location>
        <begin position="19"/>
        <end position="238"/>
    </location>
</feature>
<name>A0A4P9YFH6_ROZAC</name>
<reference evidence="5" key="1">
    <citation type="journal article" date="2018" name="Nat. Microbiol.">
        <title>Leveraging single-cell genomics to expand the fungal tree of life.</title>
        <authorList>
            <person name="Ahrendt S.R."/>
            <person name="Quandt C.A."/>
            <person name="Ciobanu D."/>
            <person name="Clum A."/>
            <person name="Salamov A."/>
            <person name="Andreopoulos B."/>
            <person name="Cheng J.F."/>
            <person name="Woyke T."/>
            <person name="Pelin A."/>
            <person name="Henrissat B."/>
            <person name="Reynolds N.K."/>
            <person name="Benny G.L."/>
            <person name="Smith M.E."/>
            <person name="James T.Y."/>
            <person name="Grigoriev I.V."/>
        </authorList>
    </citation>
    <scope>NUCLEOTIDE SEQUENCE [LARGE SCALE GENOMIC DNA]</scope>
    <source>
        <strain evidence="5">CSF55</strain>
    </source>
</reference>
<gene>
    <name evidence="4" type="ORF">ROZALSC1DRAFT_23933</name>
</gene>
<accession>A0A4P9YFH6</accession>
<dbReference type="AlphaFoldDB" id="A0A4P9YFH6"/>
<evidence type="ECO:0000259" key="3">
    <source>
        <dbReference type="Pfam" id="PF04548"/>
    </source>
</evidence>
<evidence type="ECO:0000256" key="2">
    <source>
        <dbReference type="SAM" id="SignalP"/>
    </source>
</evidence>
<evidence type="ECO:0000256" key="1">
    <source>
        <dbReference type="ARBA" id="ARBA00022741"/>
    </source>
</evidence>
<dbReference type="CDD" id="cd00882">
    <property type="entry name" value="Ras_like_GTPase"/>
    <property type="match status" value="1"/>
</dbReference>
<dbReference type="InterPro" id="IPR006703">
    <property type="entry name" value="G_AIG1"/>
</dbReference>
<dbReference type="EMBL" id="ML005706">
    <property type="protein sequence ID" value="RKP17712.1"/>
    <property type="molecule type" value="Genomic_DNA"/>
</dbReference>